<evidence type="ECO:0008006" key="3">
    <source>
        <dbReference type="Google" id="ProtNLM"/>
    </source>
</evidence>
<reference evidence="1" key="1">
    <citation type="submission" date="2019-12" db="EMBL/GenBank/DDBJ databases">
        <title>Genome sequencing and annotation of Brassica cretica.</title>
        <authorList>
            <person name="Studholme D.J."/>
            <person name="Sarris P.F."/>
        </authorList>
    </citation>
    <scope>NUCLEOTIDE SEQUENCE</scope>
    <source>
        <strain evidence="1">PFS-001/15</strain>
        <tissue evidence="1">Leaf</tissue>
    </source>
</reference>
<accession>A0A8S9GDH2</accession>
<proteinExistence type="predicted"/>
<gene>
    <name evidence="1" type="ORF">F2Q68_00031844</name>
</gene>
<name>A0A8S9GDH2_BRACR</name>
<dbReference type="AlphaFoldDB" id="A0A8S9GDH2"/>
<dbReference type="EMBL" id="QGKW02002005">
    <property type="protein sequence ID" value="KAF2543439.1"/>
    <property type="molecule type" value="Genomic_DNA"/>
</dbReference>
<evidence type="ECO:0000313" key="2">
    <source>
        <dbReference type="Proteomes" id="UP000712281"/>
    </source>
</evidence>
<dbReference type="Proteomes" id="UP000712281">
    <property type="component" value="Unassembled WGS sequence"/>
</dbReference>
<comment type="caution">
    <text evidence="1">The sequence shown here is derived from an EMBL/GenBank/DDBJ whole genome shotgun (WGS) entry which is preliminary data.</text>
</comment>
<protein>
    <recommendedName>
        <fullName evidence="3">Reverse transcriptase zinc-binding domain-containing protein</fullName>
    </recommendedName>
</protein>
<evidence type="ECO:0000313" key="1">
    <source>
        <dbReference type="EMBL" id="KAF2543439.1"/>
    </source>
</evidence>
<sequence length="186" mass="21910">MNRMALDFAFIGIKIWNQTNLRSRIDLKLNKRSATVVSLYDHDHWLLPPARSENQLDLQVYLTTVNLSDEQDQYEWEVAGKTSSCYSTGEVYTYLKGPAPLVPWTQLQLHGSPRNKDLRRLTLLAVQGTIYWLWHERNTRLHQQTFRTAEAIFSTVDKQLWNRVQSFRHTNPRASTAMMQLWFLRS</sequence>
<organism evidence="1 2">
    <name type="scientific">Brassica cretica</name>
    <name type="common">Mustard</name>
    <dbReference type="NCBI Taxonomy" id="69181"/>
    <lineage>
        <taxon>Eukaryota</taxon>
        <taxon>Viridiplantae</taxon>
        <taxon>Streptophyta</taxon>
        <taxon>Embryophyta</taxon>
        <taxon>Tracheophyta</taxon>
        <taxon>Spermatophyta</taxon>
        <taxon>Magnoliopsida</taxon>
        <taxon>eudicotyledons</taxon>
        <taxon>Gunneridae</taxon>
        <taxon>Pentapetalae</taxon>
        <taxon>rosids</taxon>
        <taxon>malvids</taxon>
        <taxon>Brassicales</taxon>
        <taxon>Brassicaceae</taxon>
        <taxon>Brassiceae</taxon>
        <taxon>Brassica</taxon>
    </lineage>
</organism>